<evidence type="ECO:0000256" key="1">
    <source>
        <dbReference type="ARBA" id="ARBA00022723"/>
    </source>
</evidence>
<feature type="domain" description="HD" evidence="3">
    <location>
        <begin position="20"/>
        <end position="183"/>
    </location>
</feature>
<gene>
    <name evidence="4" type="ORF">SSE37_07088</name>
</gene>
<evidence type="ECO:0000259" key="3">
    <source>
        <dbReference type="Pfam" id="PF13023"/>
    </source>
</evidence>
<keyword evidence="5" id="KW-1185">Reference proteome</keyword>
<keyword evidence="1" id="KW-0479">Metal-binding</keyword>
<dbReference type="GO" id="GO:0005737">
    <property type="term" value="C:cytoplasm"/>
    <property type="evidence" value="ECO:0007669"/>
    <property type="project" value="TreeGrafter"/>
</dbReference>
<dbReference type="RefSeq" id="WP_005855587.1">
    <property type="nucleotide sequence ID" value="NZ_AAYA01000002.1"/>
</dbReference>
<organism evidence="4 5">
    <name type="scientific">Sagittula stellata (strain ATCC 700073 / DSM 11524 / E-37)</name>
    <dbReference type="NCBI Taxonomy" id="388399"/>
    <lineage>
        <taxon>Bacteria</taxon>
        <taxon>Pseudomonadati</taxon>
        <taxon>Pseudomonadota</taxon>
        <taxon>Alphaproteobacteria</taxon>
        <taxon>Rhodobacterales</taxon>
        <taxon>Roseobacteraceae</taxon>
        <taxon>Sagittula</taxon>
    </lineage>
</organism>
<protein>
    <submittedName>
        <fullName evidence="4">HD domain protein</fullName>
    </submittedName>
</protein>
<evidence type="ECO:0000313" key="4">
    <source>
        <dbReference type="EMBL" id="EBA09552.1"/>
    </source>
</evidence>
<dbReference type="GO" id="GO:0046872">
    <property type="term" value="F:metal ion binding"/>
    <property type="evidence" value="ECO:0007669"/>
    <property type="project" value="UniProtKB-KW"/>
</dbReference>
<dbReference type="EMBL" id="AAYA01000002">
    <property type="protein sequence ID" value="EBA09552.1"/>
    <property type="molecule type" value="Genomic_DNA"/>
</dbReference>
<dbReference type="InterPro" id="IPR039356">
    <property type="entry name" value="YfbR/HDDC2"/>
</dbReference>
<dbReference type="OrthoDB" id="9796032at2"/>
<accession>A3JYJ9</accession>
<proteinExistence type="predicted"/>
<evidence type="ECO:0000313" key="5">
    <source>
        <dbReference type="Proteomes" id="UP000005713"/>
    </source>
</evidence>
<reference evidence="4 5" key="1">
    <citation type="submission" date="2006-06" db="EMBL/GenBank/DDBJ databases">
        <authorList>
            <person name="Moran M.A."/>
            <person name="Ferriera S."/>
            <person name="Johnson J."/>
            <person name="Kravitz S."/>
            <person name="Beeson K."/>
            <person name="Sutton G."/>
            <person name="Rogers Y.-H."/>
            <person name="Friedman R."/>
            <person name="Frazier M."/>
            <person name="Venter J.C."/>
        </authorList>
    </citation>
    <scope>NUCLEOTIDE SEQUENCE [LARGE SCALE GENOMIC DNA]</scope>
    <source>
        <strain evidence="4 5">E-37</strain>
    </source>
</reference>
<dbReference type="PANTHER" id="PTHR11845">
    <property type="entry name" value="5'-DEOXYNUCLEOTIDASE HDDC2"/>
    <property type="match status" value="1"/>
</dbReference>
<dbReference type="Proteomes" id="UP000005713">
    <property type="component" value="Unassembled WGS sequence"/>
</dbReference>
<dbReference type="Gene3D" id="1.10.3210.10">
    <property type="entry name" value="Hypothetical protein af1432"/>
    <property type="match status" value="1"/>
</dbReference>
<dbReference type="InterPro" id="IPR006674">
    <property type="entry name" value="HD_domain"/>
</dbReference>
<dbReference type="PANTHER" id="PTHR11845:SF13">
    <property type="entry name" value="5'-DEOXYNUCLEOTIDASE HDDC2"/>
    <property type="match status" value="1"/>
</dbReference>
<dbReference type="AlphaFoldDB" id="A3JYJ9"/>
<name>A3JYJ9_SAGS3</name>
<sequence length="204" mass="23015">MTNDNARTRLDAQMDFLLEADRLKSVSRATRLADGSRYENSAEHSWHIALFALTLSEHAPAQVDRGKVIAMLLLHDLVEIDAGDAPVFGNHDTAAVEAAEARAADRIFGLLPEDQRQHFRAIWEEFEANQTPEARFAKSLDRFAPPNLNIANGGGSWVDYDVEWATFENNVGRKIQAGAPVLWQWIMPRARKVLDRLALKRQDR</sequence>
<evidence type="ECO:0000256" key="2">
    <source>
        <dbReference type="ARBA" id="ARBA00022801"/>
    </source>
</evidence>
<dbReference type="eggNOG" id="COG1896">
    <property type="taxonomic scope" value="Bacteria"/>
</dbReference>
<dbReference type="Pfam" id="PF13023">
    <property type="entry name" value="HD_3"/>
    <property type="match status" value="1"/>
</dbReference>
<keyword evidence="2" id="KW-0378">Hydrolase</keyword>
<dbReference type="GO" id="GO:0002953">
    <property type="term" value="F:5'-deoxynucleotidase activity"/>
    <property type="evidence" value="ECO:0007669"/>
    <property type="project" value="InterPro"/>
</dbReference>
<comment type="caution">
    <text evidence="4">The sequence shown here is derived from an EMBL/GenBank/DDBJ whole genome shotgun (WGS) entry which is preliminary data.</text>
</comment>
<dbReference type="SUPFAM" id="SSF109604">
    <property type="entry name" value="HD-domain/PDEase-like"/>
    <property type="match status" value="1"/>
</dbReference>